<evidence type="ECO:0000256" key="1">
    <source>
        <dbReference type="SAM" id="MobiDB-lite"/>
    </source>
</evidence>
<dbReference type="EMBL" id="JABEZW010000007">
    <property type="protein sequence ID" value="MBA0770128.1"/>
    <property type="molecule type" value="Genomic_DNA"/>
</dbReference>
<protein>
    <submittedName>
        <fullName evidence="2">Uncharacterized protein</fullName>
    </submittedName>
</protein>
<proteinExistence type="predicted"/>
<comment type="caution">
    <text evidence="2">The sequence shown here is derived from an EMBL/GenBank/DDBJ whole genome shotgun (WGS) entry which is preliminary data.</text>
</comment>
<accession>A0A7J9EBD0</accession>
<feature type="non-terminal residue" evidence="2">
    <location>
        <position position="1"/>
    </location>
</feature>
<feature type="non-terminal residue" evidence="2">
    <location>
        <position position="173"/>
    </location>
</feature>
<feature type="region of interest" description="Disordered" evidence="1">
    <location>
        <begin position="152"/>
        <end position="173"/>
    </location>
</feature>
<name>A0A7J9EBD0_9ROSI</name>
<organism evidence="2 3">
    <name type="scientific">Gossypium trilobum</name>
    <dbReference type="NCBI Taxonomy" id="34281"/>
    <lineage>
        <taxon>Eukaryota</taxon>
        <taxon>Viridiplantae</taxon>
        <taxon>Streptophyta</taxon>
        <taxon>Embryophyta</taxon>
        <taxon>Tracheophyta</taxon>
        <taxon>Spermatophyta</taxon>
        <taxon>Magnoliopsida</taxon>
        <taxon>eudicotyledons</taxon>
        <taxon>Gunneridae</taxon>
        <taxon>Pentapetalae</taxon>
        <taxon>rosids</taxon>
        <taxon>malvids</taxon>
        <taxon>Malvales</taxon>
        <taxon>Malvaceae</taxon>
        <taxon>Malvoideae</taxon>
        <taxon>Gossypium</taxon>
    </lineage>
</organism>
<dbReference type="AlphaFoldDB" id="A0A7J9EBD0"/>
<dbReference type="Proteomes" id="UP000593568">
    <property type="component" value="Unassembled WGS sequence"/>
</dbReference>
<gene>
    <name evidence="2" type="ORF">Gotri_018801</name>
</gene>
<evidence type="ECO:0000313" key="3">
    <source>
        <dbReference type="Proteomes" id="UP000593568"/>
    </source>
</evidence>
<sequence length="173" mass="19907">FVVNTKVLLQNPKEETLLIETYTLISQTTILRTIQWHEINLPDMWKLDGATDPVAPTPIRNTSLSEISQHQDDTIELIFNWPLKMPPRHSFEIESTSTTFKRLHLEEESNSKEQMIDFRTAKVSVFSIPTTFRTNLQVIDNSSNIAQPIYARQEESPQNSLNISPTYSSMTNN</sequence>
<feature type="compositionally biased region" description="Polar residues" evidence="1">
    <location>
        <begin position="156"/>
        <end position="173"/>
    </location>
</feature>
<reference evidence="2 3" key="1">
    <citation type="journal article" date="2019" name="Genome Biol. Evol.">
        <title>Insights into the evolution of the New World diploid cottons (Gossypium, subgenus Houzingenia) based on genome sequencing.</title>
        <authorList>
            <person name="Grover C.E."/>
            <person name="Arick M.A. 2nd"/>
            <person name="Thrash A."/>
            <person name="Conover J.L."/>
            <person name="Sanders W.S."/>
            <person name="Peterson D.G."/>
            <person name="Frelichowski J.E."/>
            <person name="Scheffler J.A."/>
            <person name="Scheffler B.E."/>
            <person name="Wendel J.F."/>
        </authorList>
    </citation>
    <scope>NUCLEOTIDE SEQUENCE [LARGE SCALE GENOMIC DNA]</scope>
    <source>
        <strain evidence="2">8</strain>
        <tissue evidence="2">Leaf</tissue>
    </source>
</reference>
<keyword evidence="3" id="KW-1185">Reference proteome</keyword>
<evidence type="ECO:0000313" key="2">
    <source>
        <dbReference type="EMBL" id="MBA0770128.1"/>
    </source>
</evidence>